<name>F0ST44_RUBBR</name>
<dbReference type="RefSeq" id="WP_013626942.1">
    <property type="nucleotide sequence ID" value="NC_015174.1"/>
</dbReference>
<dbReference type="InterPro" id="IPR011521">
    <property type="entry name" value="YTV"/>
</dbReference>
<reference evidence="3" key="1">
    <citation type="submission" date="2011-02" db="EMBL/GenBank/DDBJ databases">
        <title>The complete genome of Planctomyces brasiliensis DSM 5305.</title>
        <authorList>
            <person name="Lucas S."/>
            <person name="Copeland A."/>
            <person name="Lapidus A."/>
            <person name="Bruce D."/>
            <person name="Goodwin L."/>
            <person name="Pitluck S."/>
            <person name="Kyrpides N."/>
            <person name="Mavromatis K."/>
            <person name="Pagani I."/>
            <person name="Ivanova N."/>
            <person name="Ovchinnikova G."/>
            <person name="Lu M."/>
            <person name="Detter J.C."/>
            <person name="Han C."/>
            <person name="Land M."/>
            <person name="Hauser L."/>
            <person name="Markowitz V."/>
            <person name="Cheng J.-F."/>
            <person name="Hugenholtz P."/>
            <person name="Woyke T."/>
            <person name="Wu D."/>
            <person name="Tindall B."/>
            <person name="Pomrenke H.G."/>
            <person name="Brambilla E."/>
            <person name="Klenk H.-P."/>
            <person name="Eisen J.A."/>
        </authorList>
    </citation>
    <scope>NUCLEOTIDE SEQUENCE [LARGE SCALE GENOMIC DNA]</scope>
    <source>
        <strain evidence="3">ATCC 49424 / DSM 5305 / JCM 21570 / NBRC 103401 / IFAM 1448</strain>
    </source>
</reference>
<protein>
    <submittedName>
        <fullName evidence="2">YTV repeat-containing protein</fullName>
    </submittedName>
</protein>
<dbReference type="OrthoDB" id="266628at2"/>
<dbReference type="AlphaFoldDB" id="F0ST44"/>
<gene>
    <name evidence="2" type="ordered locus">Plabr_0572</name>
</gene>
<dbReference type="EMBL" id="CP002546">
    <property type="protein sequence ID" value="ADY58199.1"/>
    <property type="molecule type" value="Genomic_DNA"/>
</dbReference>
<dbReference type="HOGENOM" id="CLU_743703_0_0_0"/>
<accession>F0ST44</accession>
<evidence type="ECO:0000256" key="1">
    <source>
        <dbReference type="SAM" id="SignalP"/>
    </source>
</evidence>
<dbReference type="KEGG" id="pbs:Plabr_0572"/>
<evidence type="ECO:0000313" key="2">
    <source>
        <dbReference type="EMBL" id="ADY58199.1"/>
    </source>
</evidence>
<dbReference type="Pfam" id="PF07639">
    <property type="entry name" value="YTV"/>
    <property type="match status" value="2"/>
</dbReference>
<sequence>MVSRAHMVWGMALLLLASASPAEAGARACRLWNCGVGGSVGFDDAACAPCEPIQWQEVECQVMVPQTTYETRKIVTTEYRTEMQERTVTRYKSVPRELTRQVNYTVCDPVVRERDVNYVTCRPVWEEKQVPYTYMVPVYEQKQATRTVMDPVWEDVQRSYTVMIPEVRWHTGTRMVCRMEPVTTSRTICVDRGHWETEVIGMATACNPCDPCQTVCRPITRSVWKPCLVQQQIPCTTYRPVRVPVQYRYCTTHCRRETRTCTQRVCRYQPREVAYNYTVCRYVPKTETRTIRVCRYVQETHTCKQTWTEMVPRTETRTENYTVYDCVPTQHTVQVPVCVPVSVEKEISVPVCRMVPQTVTRRVPVACPTCVQ</sequence>
<evidence type="ECO:0000313" key="3">
    <source>
        <dbReference type="Proteomes" id="UP000006860"/>
    </source>
</evidence>
<feature type="signal peptide" evidence="1">
    <location>
        <begin position="1"/>
        <end position="24"/>
    </location>
</feature>
<organism evidence="2 3">
    <name type="scientific">Rubinisphaera brasiliensis (strain ATCC 49424 / DSM 5305 / JCM 21570 / IAM 15109 / NBRC 103401 / IFAM 1448)</name>
    <name type="common">Planctomyces brasiliensis</name>
    <dbReference type="NCBI Taxonomy" id="756272"/>
    <lineage>
        <taxon>Bacteria</taxon>
        <taxon>Pseudomonadati</taxon>
        <taxon>Planctomycetota</taxon>
        <taxon>Planctomycetia</taxon>
        <taxon>Planctomycetales</taxon>
        <taxon>Planctomycetaceae</taxon>
        <taxon>Rubinisphaera</taxon>
    </lineage>
</organism>
<keyword evidence="3" id="KW-1185">Reference proteome</keyword>
<feature type="chain" id="PRO_5003257298" evidence="1">
    <location>
        <begin position="25"/>
        <end position="372"/>
    </location>
</feature>
<dbReference type="Proteomes" id="UP000006860">
    <property type="component" value="Chromosome"/>
</dbReference>
<keyword evidence="1" id="KW-0732">Signal</keyword>
<proteinExistence type="predicted"/>